<accession>A0A1Z3ND36</accession>
<keyword evidence="2" id="KW-0378">Hydrolase</keyword>
<dbReference type="OrthoDB" id="5287230at2"/>
<dbReference type="AlphaFoldDB" id="A0A1Z3ND36"/>
<evidence type="ECO:0000259" key="1">
    <source>
        <dbReference type="Pfam" id="PF12705"/>
    </source>
</evidence>
<keyword evidence="2" id="KW-0540">Nuclease</keyword>
<dbReference type="InterPro" id="IPR011335">
    <property type="entry name" value="Restrct_endonuc-II-like"/>
</dbReference>
<proteinExistence type="predicted"/>
<gene>
    <name evidence="2" type="ORF">B9G79_03680</name>
</gene>
<dbReference type="SUPFAM" id="SSF52540">
    <property type="entry name" value="P-loop containing nucleoside triphosphate hydrolases"/>
    <property type="match status" value="1"/>
</dbReference>
<dbReference type="InterPro" id="IPR011604">
    <property type="entry name" value="PDDEXK-like_dom_sf"/>
</dbReference>
<dbReference type="GO" id="GO:0004527">
    <property type="term" value="F:exonuclease activity"/>
    <property type="evidence" value="ECO:0007669"/>
    <property type="project" value="UniProtKB-KW"/>
</dbReference>
<dbReference type="InterPro" id="IPR038726">
    <property type="entry name" value="PDDEXK_AddAB-type"/>
</dbReference>
<evidence type="ECO:0000313" key="2">
    <source>
        <dbReference type="EMBL" id="ASD65389.1"/>
    </source>
</evidence>
<name>A0A1Z3ND36_BDEBC</name>
<dbReference type="Gene3D" id="3.90.320.10">
    <property type="match status" value="1"/>
</dbReference>
<dbReference type="SUPFAM" id="SSF52980">
    <property type="entry name" value="Restriction endonuclease-like"/>
    <property type="match status" value="1"/>
</dbReference>
<dbReference type="InterPro" id="IPR027417">
    <property type="entry name" value="P-loop_NTPase"/>
</dbReference>
<protein>
    <submittedName>
        <fullName evidence="2">Exonuclease</fullName>
    </submittedName>
</protein>
<reference evidence="2 3" key="1">
    <citation type="submission" date="2017-04" db="EMBL/GenBank/DDBJ databases">
        <title>Whole genome sequence of Bdellovibrio bacteriovorus strain SSB218315.</title>
        <authorList>
            <person name="Oyedara O."/>
            <person name="Rodriguez-Perez M.A."/>
        </authorList>
    </citation>
    <scope>NUCLEOTIDE SEQUENCE [LARGE SCALE GENOMIC DNA]</scope>
    <source>
        <strain evidence="2 3">SSB218315</strain>
    </source>
</reference>
<dbReference type="Pfam" id="PF12705">
    <property type="entry name" value="PDDEXK_1"/>
    <property type="match status" value="1"/>
</dbReference>
<dbReference type="RefSeq" id="WP_088566765.1">
    <property type="nucleotide sequence ID" value="NZ_CP020946.1"/>
</dbReference>
<dbReference type="Proteomes" id="UP000197003">
    <property type="component" value="Chromosome"/>
</dbReference>
<organism evidence="2 3">
    <name type="scientific">Bdellovibrio bacteriovorus</name>
    <dbReference type="NCBI Taxonomy" id="959"/>
    <lineage>
        <taxon>Bacteria</taxon>
        <taxon>Pseudomonadati</taxon>
        <taxon>Bdellovibrionota</taxon>
        <taxon>Bdellovibrionia</taxon>
        <taxon>Bdellovibrionales</taxon>
        <taxon>Pseudobdellovibrionaceae</taxon>
        <taxon>Bdellovibrio</taxon>
    </lineage>
</organism>
<feature type="domain" description="PD-(D/E)XK endonuclease-like" evidence="1">
    <location>
        <begin position="614"/>
        <end position="902"/>
    </location>
</feature>
<sequence length="907" mass="104784">MLKVISIESRSQISEIFANYNPREQSWLVSDLRTKFELQQKILGRDGQYIDESVLRASDLWKMLLKRLDPGLRLVSDPFARSLLRTIMDEHADVLGVNSSAEDTVFSYIDQMAAVIFHPEGTERLKEWFESHSEAQNRWQEWYLRARLCAKMLVDGHRVITADWITAYLQTFPDLERVWSMPLIVDLSGEITRVEAELLQALSRSVDVVVLEPTPAWRSDFHFLLQPYEDLRAMSTAVQKLPAVVRGEKKSEVLRFSGMLAEIKHSVGQVRQWLDQGIAAENIAVIAPDIETYWPVLQAYLAEEGIPAQKDITHKAQSLPSVTRWLALLRSKSGRLSTSDLEISFFEKEEAQQLRYEEFRSLFKSLYVNEDLARNEIVHKVFFEQMDLGGFLKRDEFVAKALLSWNSDETDIVQVVLRELLQNAVAGTSLTWKEWLSYLESIVAAKEYTLEKGEPRGIMVTKLMSAHSEKARRRIFVGLTDEALKGRNKTQLSGQDYFELAKDIGFYLDNPDQSDLEFELRLLAEAESDEDLYCFGATDLSGSLCSPATFWMSLQGEHEKLTVPLETRWDELQHSTQRGERPLLAGRKELVEQRILQDLGKVPFATITSPELPRISASAVESFLECPFIFAAQRYFKLKDLPDIDLDVDHRTRGQLAHAIFEKLTIEPMRFDWKVEELDQLLETVRVEKKLVFADERLWMPLKKKHVQLGLRFLDFEKRWREEFKKTRTIGREKRFEFYLDPQSGDVSTEARDNCFRISGQIDRIDSDGGQQLVVVDYKSSSGGISAHGSWLKNRELQLLFYMWVLEKGLVQDVQGEVIGLFYYVFRNFERKGFKVDDLAGVLYPANKRKDKNATFEAKERYLTEFSQILMTTLGRIKNGECDAKPADFKTCTSCEWRRQCRAPHLN</sequence>
<evidence type="ECO:0000313" key="3">
    <source>
        <dbReference type="Proteomes" id="UP000197003"/>
    </source>
</evidence>
<keyword evidence="2" id="KW-0269">Exonuclease</keyword>
<dbReference type="EMBL" id="CP020946">
    <property type="protein sequence ID" value="ASD65389.1"/>
    <property type="molecule type" value="Genomic_DNA"/>
</dbReference>